<dbReference type="EMBL" id="CP066744">
    <property type="protein sequence ID" value="QQK07233.1"/>
    <property type="molecule type" value="Genomic_DNA"/>
</dbReference>
<accession>A0AC61MSF6</accession>
<name>A0AC61MSF6_9FIRM</name>
<protein>
    <submittedName>
        <fullName evidence="1">GTP cyclohydrolase I FolE2</fullName>
    </submittedName>
</protein>
<gene>
    <name evidence="1" type="ORF">JFY71_07850</name>
</gene>
<evidence type="ECO:0000313" key="2">
    <source>
        <dbReference type="Proteomes" id="UP000595814"/>
    </source>
</evidence>
<keyword evidence="2" id="KW-1185">Reference proteome</keyword>
<dbReference type="Proteomes" id="UP000595814">
    <property type="component" value="Chromosome"/>
</dbReference>
<proteinExistence type="predicted"/>
<evidence type="ECO:0000313" key="1">
    <source>
        <dbReference type="EMBL" id="QQK07233.1"/>
    </source>
</evidence>
<organism evidence="1 2">
    <name type="scientific">Miniphocaeibacter halophilus</name>
    <dbReference type="NCBI Taxonomy" id="2931922"/>
    <lineage>
        <taxon>Bacteria</taxon>
        <taxon>Bacillati</taxon>
        <taxon>Bacillota</taxon>
        <taxon>Tissierellia</taxon>
        <taxon>Tissierellales</taxon>
        <taxon>Peptoniphilaceae</taxon>
        <taxon>Miniphocaeibacter</taxon>
    </lineage>
</organism>
<reference evidence="1 2" key="1">
    <citation type="journal article" date="2022" name="Int. J. Syst. Evol. Microbiol.">
        <title>Miniphocaeibacter halophilus sp. nov., an ammonium-tolerant acetate-producing bacterium isolated from a biogas system.</title>
        <authorList>
            <person name="Schnurer A."/>
            <person name="Singh A."/>
            <person name="Bi S."/>
            <person name="Qiao W."/>
            <person name="Westerholm M."/>
        </authorList>
    </citation>
    <scope>NUCLEOTIDE SEQUENCE [LARGE SCALE GENOMIC DNA]</scope>
    <source>
        <strain evidence="1 2">AMB_01</strain>
    </source>
</reference>
<sequence length="257" mass="29720">MKDVQQQVDERDIYLNEVGIKDLVFPIEIKNKDGKWQTTHAKISLSVDLDPSQRGTHMSRFVDIIQKNNRIDLKHIKNILAVIQEKLGAKKSFIELEFEYFIKKEAPVSKKISYINVGVKYKAWLGDTFEFEMTVNTPATTLCPCSKEISEVSAHNQRANISITVRSNEFIWIEDLVKISEDSASSPVYALLKRPDEKYVTEYAYENPRFVEDVCREVKIQLDENKIATRYKILVESFESIHNHNAFAKIISEAMLK</sequence>